<protein>
    <submittedName>
        <fullName evidence="2">Uncharacterized protein</fullName>
    </submittedName>
</protein>
<dbReference type="EMBL" id="MCFC01000033">
    <property type="protein sequence ID" value="ORY28153.1"/>
    <property type="molecule type" value="Genomic_DNA"/>
</dbReference>
<evidence type="ECO:0000313" key="3">
    <source>
        <dbReference type="Proteomes" id="UP000193986"/>
    </source>
</evidence>
<dbReference type="STRING" id="71784.A0A1Y2B013"/>
<organism evidence="2 3">
    <name type="scientific">Naematelia encephala</name>
    <dbReference type="NCBI Taxonomy" id="71784"/>
    <lineage>
        <taxon>Eukaryota</taxon>
        <taxon>Fungi</taxon>
        <taxon>Dikarya</taxon>
        <taxon>Basidiomycota</taxon>
        <taxon>Agaricomycotina</taxon>
        <taxon>Tremellomycetes</taxon>
        <taxon>Tremellales</taxon>
        <taxon>Naemateliaceae</taxon>
        <taxon>Naematelia</taxon>
    </lineage>
</organism>
<accession>A0A1Y2B013</accession>
<proteinExistence type="predicted"/>
<name>A0A1Y2B013_9TREE</name>
<feature type="region of interest" description="Disordered" evidence="1">
    <location>
        <begin position="1"/>
        <end position="21"/>
    </location>
</feature>
<evidence type="ECO:0000256" key="1">
    <source>
        <dbReference type="SAM" id="MobiDB-lite"/>
    </source>
</evidence>
<dbReference type="InParanoid" id="A0A1Y2B013"/>
<dbReference type="AlphaFoldDB" id="A0A1Y2B013"/>
<sequence length="274" mass="30570">MDLIPPPPPYSASSSPATPHGPASLSNLPLHLLHRILSYTLDQKATPSKWYSDSEEERARRIWGLFRGLRGVDRRFHLVATSILRTLYLDQYQTQLLAGISSDPFPASSIIPTTDTDPSSDFTSHSFLALRGRETAVYDRFIAVRCGEELRKAESELSEESEGLRDIFSRLQPAARVEDLLLSLPTRLITLESRPNYGQLPLSHAYLSVVLTPTWAQVWTHASPVVGAQRGARTGKELVLEVRRQRGCEATVQRLNQGLQDMINGLVSWGGRVE</sequence>
<gene>
    <name evidence="2" type="ORF">BCR39DRAFT_535740</name>
</gene>
<evidence type="ECO:0000313" key="2">
    <source>
        <dbReference type="EMBL" id="ORY28153.1"/>
    </source>
</evidence>
<dbReference type="OrthoDB" id="2536866at2759"/>
<feature type="compositionally biased region" description="Pro residues" evidence="1">
    <location>
        <begin position="1"/>
        <end position="10"/>
    </location>
</feature>
<dbReference type="Proteomes" id="UP000193986">
    <property type="component" value="Unassembled WGS sequence"/>
</dbReference>
<reference evidence="2 3" key="1">
    <citation type="submission" date="2016-07" db="EMBL/GenBank/DDBJ databases">
        <title>Pervasive Adenine N6-methylation of Active Genes in Fungi.</title>
        <authorList>
            <consortium name="DOE Joint Genome Institute"/>
            <person name="Mondo S.J."/>
            <person name="Dannebaum R.O."/>
            <person name="Kuo R.C."/>
            <person name="Labutti K."/>
            <person name="Haridas S."/>
            <person name="Kuo A."/>
            <person name="Salamov A."/>
            <person name="Ahrendt S.R."/>
            <person name="Lipzen A."/>
            <person name="Sullivan W."/>
            <person name="Andreopoulos W.B."/>
            <person name="Clum A."/>
            <person name="Lindquist E."/>
            <person name="Daum C."/>
            <person name="Ramamoorthy G.K."/>
            <person name="Gryganskyi A."/>
            <person name="Culley D."/>
            <person name="Magnuson J.K."/>
            <person name="James T.Y."/>
            <person name="O'Malley M.A."/>
            <person name="Stajich J.E."/>
            <person name="Spatafora J.W."/>
            <person name="Visel A."/>
            <person name="Grigoriev I.V."/>
        </authorList>
    </citation>
    <scope>NUCLEOTIDE SEQUENCE [LARGE SCALE GENOMIC DNA]</scope>
    <source>
        <strain evidence="2 3">68-887.2</strain>
    </source>
</reference>
<keyword evidence="3" id="KW-1185">Reference proteome</keyword>
<comment type="caution">
    <text evidence="2">The sequence shown here is derived from an EMBL/GenBank/DDBJ whole genome shotgun (WGS) entry which is preliminary data.</text>
</comment>